<dbReference type="EMBL" id="VHLG01000002">
    <property type="protein sequence ID" value="TPW32167.1"/>
    <property type="molecule type" value="Genomic_DNA"/>
</dbReference>
<dbReference type="AlphaFoldDB" id="A0A506UH38"/>
<dbReference type="Gene3D" id="3.40.50.12370">
    <property type="match status" value="1"/>
</dbReference>
<dbReference type="Proteomes" id="UP000318801">
    <property type="component" value="Unassembled WGS sequence"/>
</dbReference>
<sequence length="284" mass="30353">MDKLTAFIDGSIYAESVCDHAAWMAGRIGAPIELVHILEKPVANQAPVNLAGTIGLGARTALLEELADLDARNARTAQKRGRLLLESATERLALGGVADVTTKLRNGDFVEAIEETCTQSRIIVIGKRGEGADFASGHLGSNLERAVRSAKCPVFVAARSFKPIHKVLIAYDGGPSAEKAIERVATSDILEGCSCTLVSVCEEGDALAKKAKEAIHRIEHSKVEAKLIIRSGHAEKVIEDIAAEEKTDLLVMGAYGHSRIRSLMIGSTTTAVLRACRIPVLLLR</sequence>
<dbReference type="Pfam" id="PF00582">
    <property type="entry name" value="Usp"/>
    <property type="match status" value="2"/>
</dbReference>
<dbReference type="InterPro" id="IPR006015">
    <property type="entry name" value="Universal_stress_UspA"/>
</dbReference>
<dbReference type="CDD" id="cd00293">
    <property type="entry name" value="USP-like"/>
    <property type="match status" value="2"/>
</dbReference>
<keyword evidence="4" id="KW-1185">Reference proteome</keyword>
<evidence type="ECO:0000313" key="3">
    <source>
        <dbReference type="EMBL" id="TPW32167.1"/>
    </source>
</evidence>
<feature type="domain" description="UspA" evidence="2">
    <location>
        <begin position="3"/>
        <end position="156"/>
    </location>
</feature>
<dbReference type="PRINTS" id="PR01438">
    <property type="entry name" value="UNVRSLSTRESS"/>
</dbReference>
<dbReference type="RefSeq" id="WP_141147679.1">
    <property type="nucleotide sequence ID" value="NZ_VHLG01000002.1"/>
</dbReference>
<evidence type="ECO:0000313" key="4">
    <source>
        <dbReference type="Proteomes" id="UP000318801"/>
    </source>
</evidence>
<reference evidence="3 4" key="1">
    <citation type="submission" date="2019-06" db="EMBL/GenBank/DDBJ databases">
        <authorList>
            <person name="Li M."/>
        </authorList>
    </citation>
    <scope>NUCLEOTIDE SEQUENCE [LARGE SCALE GENOMIC DNA]</scope>
    <source>
        <strain evidence="3 4">BGMRC2036</strain>
    </source>
</reference>
<dbReference type="PANTHER" id="PTHR46268:SF6">
    <property type="entry name" value="UNIVERSAL STRESS PROTEIN UP12"/>
    <property type="match status" value="1"/>
</dbReference>
<gene>
    <name evidence="3" type="ORF">FJU08_03905</name>
</gene>
<proteinExistence type="inferred from homology"/>
<comment type="similarity">
    <text evidence="1">Belongs to the universal stress protein A family.</text>
</comment>
<name>A0A506UH38_9HYPH</name>
<evidence type="ECO:0000259" key="2">
    <source>
        <dbReference type="Pfam" id="PF00582"/>
    </source>
</evidence>
<dbReference type="SUPFAM" id="SSF52402">
    <property type="entry name" value="Adenine nucleotide alpha hydrolases-like"/>
    <property type="match status" value="2"/>
</dbReference>
<feature type="domain" description="UspA" evidence="2">
    <location>
        <begin position="164"/>
        <end position="284"/>
    </location>
</feature>
<evidence type="ECO:0000256" key="1">
    <source>
        <dbReference type="ARBA" id="ARBA00008791"/>
    </source>
</evidence>
<dbReference type="OrthoDB" id="9804721at2"/>
<protein>
    <submittedName>
        <fullName evidence="3">Universal stress protein</fullName>
    </submittedName>
</protein>
<organism evidence="3 4">
    <name type="scientific">Martelella alba</name>
    <dbReference type="NCBI Taxonomy" id="2590451"/>
    <lineage>
        <taxon>Bacteria</taxon>
        <taxon>Pseudomonadati</taxon>
        <taxon>Pseudomonadota</taxon>
        <taxon>Alphaproteobacteria</taxon>
        <taxon>Hyphomicrobiales</taxon>
        <taxon>Aurantimonadaceae</taxon>
        <taxon>Martelella</taxon>
    </lineage>
</organism>
<comment type="caution">
    <text evidence="3">The sequence shown here is derived from an EMBL/GenBank/DDBJ whole genome shotgun (WGS) entry which is preliminary data.</text>
</comment>
<dbReference type="InterPro" id="IPR006016">
    <property type="entry name" value="UspA"/>
</dbReference>
<dbReference type="PANTHER" id="PTHR46268">
    <property type="entry name" value="STRESS RESPONSE PROTEIN NHAX"/>
    <property type="match status" value="1"/>
</dbReference>
<accession>A0A506UH38</accession>